<evidence type="ECO:0000313" key="3">
    <source>
        <dbReference type="EMBL" id="AIF78237.1"/>
    </source>
</evidence>
<geneLocation type="plasmid" evidence="3">
    <name>pH1038-142</name>
</geneLocation>
<sequence>MMFNAWHSGSQTWRGFWYKRRDRFANPLLPLVNPFARFGNYNLC</sequence>
<dbReference type="AlphaFoldDB" id="A0A075MCA3"/>
<geneLocation type="plasmid" evidence="1">
    <name>pH2332-166</name>
</geneLocation>
<proteinExistence type="predicted"/>
<dbReference type="EMBL" id="KJ484626">
    <property type="protein sequence ID" value="AIF77464.1"/>
    <property type="molecule type" value="Genomic_DNA"/>
</dbReference>
<dbReference type="EMBL" id="KJ484628">
    <property type="protein sequence ID" value="AIF77756.1"/>
    <property type="molecule type" value="Genomic_DNA"/>
</dbReference>
<geneLocation type="plasmid" evidence="2">
    <name>pH2291-144</name>
</geneLocation>
<evidence type="ECO:0000313" key="1">
    <source>
        <dbReference type="EMBL" id="AIF77464.1"/>
    </source>
</evidence>
<reference evidence="3" key="1">
    <citation type="journal article" date="2014" name="J. Antimicrob. Chemother.">
        <title>Nucleotide sequences of 16 transmissible plasmids identified in nine multidrug-resistant Escherichia coli isolates expressing an ESBL phenotype isolated from food-producing animals and healthy humans.</title>
        <authorList>
            <person name="Wang J."/>
            <person name="Stephan R."/>
            <person name="Power K."/>
            <person name="Yan Q."/>
            <person name="Hachler H."/>
            <person name="Fanning S."/>
        </authorList>
    </citation>
    <scope>NUCLEOTIDE SEQUENCE</scope>
    <source>
        <strain evidence="3">Human-1038</strain>
        <strain evidence="2">Human-2291</strain>
        <strain evidence="1">Human-2332</strain>
        <plasmid evidence="3">pH1038-142</plasmid>
        <plasmid evidence="2">pH2291-144</plasmid>
        <plasmid evidence="1">pH2332-166</plasmid>
    </source>
</reference>
<keyword evidence="3" id="KW-0614">Plasmid</keyword>
<dbReference type="EMBL" id="KJ484634">
    <property type="protein sequence ID" value="AIF78237.1"/>
    <property type="molecule type" value="Genomic_DNA"/>
</dbReference>
<protein>
    <submittedName>
        <fullName evidence="3">Uncharacterized protein</fullName>
    </submittedName>
</protein>
<name>A0A075MCA3_ECOLX</name>
<organism evidence="3">
    <name type="scientific">Escherichia coli</name>
    <dbReference type="NCBI Taxonomy" id="562"/>
    <lineage>
        <taxon>Bacteria</taxon>
        <taxon>Pseudomonadati</taxon>
        <taxon>Pseudomonadota</taxon>
        <taxon>Gammaproteobacteria</taxon>
        <taxon>Enterobacterales</taxon>
        <taxon>Enterobacteriaceae</taxon>
        <taxon>Escherichia</taxon>
    </lineage>
</organism>
<accession>A0A075MCA3</accession>
<evidence type="ECO:0000313" key="2">
    <source>
        <dbReference type="EMBL" id="AIF77756.1"/>
    </source>
</evidence>